<keyword evidence="1" id="KW-0511">Multifunctional enzyme</keyword>
<evidence type="ECO:0000313" key="4">
    <source>
        <dbReference type="Proteomes" id="UP001274896"/>
    </source>
</evidence>
<protein>
    <recommendedName>
        <fullName evidence="2">Reverse transcriptase/retrotransposon-derived protein RNase H-like domain-containing protein</fullName>
    </recommendedName>
</protein>
<comment type="caution">
    <text evidence="3">The sequence shown here is derived from an EMBL/GenBank/DDBJ whole genome shotgun (WGS) entry which is preliminary data.</text>
</comment>
<dbReference type="PANTHER" id="PTHR37984">
    <property type="entry name" value="PROTEIN CBG26694"/>
    <property type="match status" value="1"/>
</dbReference>
<evidence type="ECO:0000313" key="3">
    <source>
        <dbReference type="EMBL" id="KAK3533475.1"/>
    </source>
</evidence>
<dbReference type="Gene3D" id="3.10.10.10">
    <property type="entry name" value="HIV Type 1 Reverse Transcriptase, subunit A, domain 1"/>
    <property type="match status" value="1"/>
</dbReference>
<dbReference type="SUPFAM" id="SSF56672">
    <property type="entry name" value="DNA/RNA polymerases"/>
    <property type="match status" value="1"/>
</dbReference>
<dbReference type="PANTHER" id="PTHR37984:SF5">
    <property type="entry name" value="PROTEIN NYNRIN-LIKE"/>
    <property type="match status" value="1"/>
</dbReference>
<dbReference type="Pfam" id="PF17919">
    <property type="entry name" value="RT_RNaseH_2"/>
    <property type="match status" value="1"/>
</dbReference>
<evidence type="ECO:0000259" key="2">
    <source>
        <dbReference type="Pfam" id="PF17919"/>
    </source>
</evidence>
<accession>A0AAE0QUB1</accession>
<feature type="non-terminal residue" evidence="3">
    <location>
        <position position="147"/>
    </location>
</feature>
<keyword evidence="4" id="KW-1185">Reference proteome</keyword>
<reference evidence="3" key="1">
    <citation type="submission" date="2023-06" db="EMBL/GenBank/DDBJ databases">
        <title>Male Hemibagrus guttatus genome.</title>
        <authorList>
            <person name="Bian C."/>
        </authorList>
    </citation>
    <scope>NUCLEOTIDE SEQUENCE</scope>
    <source>
        <strain evidence="3">Male_cb2023</strain>
        <tissue evidence="3">Muscle</tissue>
    </source>
</reference>
<proteinExistence type="predicted"/>
<name>A0AAE0QUB1_9TELE</name>
<dbReference type="EMBL" id="JAUCMX010000010">
    <property type="protein sequence ID" value="KAK3533475.1"/>
    <property type="molecule type" value="Genomic_DNA"/>
</dbReference>
<feature type="domain" description="Reverse transcriptase/retrotransposon-derived protein RNase H-like" evidence="2">
    <location>
        <begin position="85"/>
        <end position="147"/>
    </location>
</feature>
<dbReference type="InterPro" id="IPR050951">
    <property type="entry name" value="Retrovirus_Pol_polyprotein"/>
</dbReference>
<evidence type="ECO:0000256" key="1">
    <source>
        <dbReference type="ARBA" id="ARBA00023268"/>
    </source>
</evidence>
<gene>
    <name evidence="3" type="ORF">QTP70_023457</name>
</gene>
<dbReference type="InterPro" id="IPR043502">
    <property type="entry name" value="DNA/RNA_pol_sf"/>
</dbReference>
<organism evidence="3 4">
    <name type="scientific">Hemibagrus guttatus</name>
    <dbReference type="NCBI Taxonomy" id="175788"/>
    <lineage>
        <taxon>Eukaryota</taxon>
        <taxon>Metazoa</taxon>
        <taxon>Chordata</taxon>
        <taxon>Craniata</taxon>
        <taxon>Vertebrata</taxon>
        <taxon>Euteleostomi</taxon>
        <taxon>Actinopterygii</taxon>
        <taxon>Neopterygii</taxon>
        <taxon>Teleostei</taxon>
        <taxon>Ostariophysi</taxon>
        <taxon>Siluriformes</taxon>
        <taxon>Bagridae</taxon>
        <taxon>Hemibagrus</taxon>
    </lineage>
</organism>
<dbReference type="GO" id="GO:0003824">
    <property type="term" value="F:catalytic activity"/>
    <property type="evidence" value="ECO:0007669"/>
    <property type="project" value="UniProtKB-KW"/>
</dbReference>
<dbReference type="Gene3D" id="3.30.70.270">
    <property type="match status" value="1"/>
</dbReference>
<dbReference type="InterPro" id="IPR041577">
    <property type="entry name" value="RT_RNaseH_2"/>
</dbReference>
<dbReference type="InterPro" id="IPR043128">
    <property type="entry name" value="Rev_trsase/Diguanyl_cyclase"/>
</dbReference>
<dbReference type="Proteomes" id="UP001274896">
    <property type="component" value="Unassembled WGS sequence"/>
</dbReference>
<dbReference type="AlphaFoldDB" id="A0AAE0QUB1"/>
<sequence>CLQPGMDMRGDEWKTTFHTTRGHYEYVIMPYGLNNAPAVFQSFINEILEDLHGNCVNCVLFHKNSITFLGYIISKREVEMDCSKVHPFIIEFDATSCEIGAVLSQRHGDPGKIYSCAYFSRKLTPVEANYDVWELLSIKADLEEWWH</sequence>